<dbReference type="SUPFAM" id="SSF50475">
    <property type="entry name" value="FMN-binding split barrel"/>
    <property type="match status" value="1"/>
</dbReference>
<reference evidence="1 2" key="1">
    <citation type="submission" date="2018-06" db="EMBL/GenBank/DDBJ databases">
        <title>Paenibacillus montanisoli sp. nov., isolated from mountain area soil.</title>
        <authorList>
            <person name="Wu M."/>
        </authorList>
    </citation>
    <scope>NUCLEOTIDE SEQUENCE [LARGE SCALE GENOMIC DNA]</scope>
    <source>
        <strain evidence="1 2">RA17</strain>
    </source>
</reference>
<proteinExistence type="predicted"/>
<protein>
    <submittedName>
        <fullName evidence="1">Flavin-nucleotide-binding protein</fullName>
    </submittedName>
</protein>
<dbReference type="PANTHER" id="PTHR34071">
    <property type="entry name" value="5-NITROIMIDAZOLE ANTIBIOTICS RESISTANCE PROTEIN, NIMA-FAMILY-RELATED PROTEIN-RELATED"/>
    <property type="match status" value="1"/>
</dbReference>
<dbReference type="InterPro" id="IPR012349">
    <property type="entry name" value="Split_barrel_FMN-bd"/>
</dbReference>
<organism evidence="1 2">
    <name type="scientific">Paenibacillus montanisoli</name>
    <dbReference type="NCBI Taxonomy" id="2081970"/>
    <lineage>
        <taxon>Bacteria</taxon>
        <taxon>Bacillati</taxon>
        <taxon>Bacillota</taxon>
        <taxon>Bacilli</taxon>
        <taxon>Bacillales</taxon>
        <taxon>Paenibacillaceae</taxon>
        <taxon>Paenibacillus</taxon>
    </lineage>
</organism>
<dbReference type="Proteomes" id="UP000249260">
    <property type="component" value="Unassembled WGS sequence"/>
</dbReference>
<keyword evidence="2" id="KW-1185">Reference proteome</keyword>
<dbReference type="OrthoDB" id="9794935at2"/>
<comment type="caution">
    <text evidence="1">The sequence shown here is derived from an EMBL/GenBank/DDBJ whole genome shotgun (WGS) entry which is preliminary data.</text>
</comment>
<sequence length="212" mass="23714">MRRKEFEMNEVENLEEIESFLQEMSFGFLGTVTADGEPGMTPLNFVYTNGSVYFHGSRIGEKMTQLKANERVTFMAAKEYAIIPSYFTDPLMACPATAFFKSVRLDGRAAIVVDPHEKAAALEALMRKLQPEGGYKTIDADDPDYFPRLKGVAVVRIDADRITGKFKFGQNMKASAKASITDSLAKRDLPLDAETIDLMNRYCPHHNRAIGD</sequence>
<gene>
    <name evidence="1" type="ORF">DL346_02570</name>
</gene>
<evidence type="ECO:0000313" key="2">
    <source>
        <dbReference type="Proteomes" id="UP000249260"/>
    </source>
</evidence>
<dbReference type="AlphaFoldDB" id="A0A328U441"/>
<evidence type="ECO:0000313" key="1">
    <source>
        <dbReference type="EMBL" id="RAP77390.1"/>
    </source>
</evidence>
<dbReference type="EMBL" id="QLUW01000001">
    <property type="protein sequence ID" value="RAP77390.1"/>
    <property type="molecule type" value="Genomic_DNA"/>
</dbReference>
<name>A0A328U441_9BACL</name>
<dbReference type="PANTHER" id="PTHR34071:SF2">
    <property type="entry name" value="FLAVIN-NUCLEOTIDE-BINDING PROTEIN"/>
    <property type="match status" value="1"/>
</dbReference>
<dbReference type="InterPro" id="IPR024747">
    <property type="entry name" value="Pyridox_Oxase-rel"/>
</dbReference>
<dbReference type="Gene3D" id="2.30.110.10">
    <property type="entry name" value="Electron Transport, Fmn-binding Protein, Chain A"/>
    <property type="match status" value="1"/>
</dbReference>
<dbReference type="RefSeq" id="WP_112880513.1">
    <property type="nucleotide sequence ID" value="NZ_QLUW01000001.1"/>
</dbReference>
<accession>A0A328U441</accession>
<dbReference type="Pfam" id="PF12900">
    <property type="entry name" value="Pyridox_ox_2"/>
    <property type="match status" value="1"/>
</dbReference>